<accession>L1I6R0</accession>
<dbReference type="InterPro" id="IPR049883">
    <property type="entry name" value="NOTCH1_EGF-like"/>
</dbReference>
<dbReference type="InterPro" id="IPR000742">
    <property type="entry name" value="EGF"/>
</dbReference>
<dbReference type="InterPro" id="IPR001368">
    <property type="entry name" value="TNFR/NGFR_Cys_rich_reg"/>
</dbReference>
<dbReference type="Gene3D" id="2.10.50.10">
    <property type="entry name" value="Tumor Necrosis Factor Receptor, subunit A, domain 2"/>
    <property type="match status" value="43"/>
</dbReference>
<organism evidence="12">
    <name type="scientific">Guillardia theta (strain CCMP2712)</name>
    <name type="common">Cryptophyte</name>
    <dbReference type="NCBI Taxonomy" id="905079"/>
    <lineage>
        <taxon>Eukaryota</taxon>
        <taxon>Cryptophyceae</taxon>
        <taxon>Pyrenomonadales</taxon>
        <taxon>Geminigeraceae</taxon>
        <taxon>Guillardia</taxon>
    </lineage>
</organism>
<feature type="domain" description="EGF-like" evidence="11">
    <location>
        <begin position="2721"/>
        <end position="2758"/>
    </location>
</feature>
<evidence type="ECO:0000256" key="10">
    <source>
        <dbReference type="SAM" id="MobiDB-lite"/>
    </source>
</evidence>
<dbReference type="FunFam" id="2.10.25.10:FF:000014">
    <property type="entry name" value="Latent-transforming growth factor beta-binding protein 3"/>
    <property type="match status" value="1"/>
</dbReference>
<dbReference type="Gene3D" id="2.10.25.10">
    <property type="entry name" value="Laminin"/>
    <property type="match status" value="5"/>
</dbReference>
<feature type="domain" description="EGF-like" evidence="11">
    <location>
        <begin position="2636"/>
        <end position="2676"/>
    </location>
</feature>
<sequence>MQDSCIQCGPNSRTLSTGASRALDCLCLPGYYASYQGGCVSCPRGSYKDSLSNDLCTPCDFGTYLGSTGGTAASDCVPCAVGSTTRDQGQFSPFSCVCDVGYTGKDGSQACTACPSGKFKTTMGSDPCENCTAYSPECDTCDVNQVIQYSFICEDCNNFRCITCPEGTYRSQRFGLYPSCYTCPGNSSSPAGSTAITDCVCNDGFTGVITSDSSVCTPCSLGSFATGGGPCNPCPDPYFWTDGHAGSIDDCFCRYGRYKVVIGIYSHCQDCPDGQFSVDGLTCSACPTGFVGATGSAGCVCPADYYSGYNSIVYNMITFEGFCSRGVISSPVAQFSVQSSLNERGLRCSVTIRGSLTDSLVSIENIILSYGSANRFVMSYSGHAACEGLETYSALSFTGVDISGFHFLKNEGTRCIRVDIYKSDHSDISVDFNIKSICKPCPAFSSLAAGTVDQTSCSCNSGYVLLQGNCYLSTCAAGTYVVQNSCVNCPANTYKTTSTALYSDCLPCPAHSTSPPGSTSRSMCSCNAGYFGLSAQGECEDCPAGTYQPSAGQTVCESCSPGFTTEVIAATSEDDCLCPPGTGQEIDAVLGAVCRPCPLGTYKAVAGASGCRECLLTKTTLQTSSTSPFDCVCLPAFQPDVAGNCYPCPEGHYKAEAGNSPCIPCVNGVISSDGTACICARGYAGSSPTGTETCTACPAGMSKPFTGPGECSACLPGQYSPNPASSACIDCAPGFFSPGNVSSCTQCPLNTTTGSSDRSISDCVCTEGYGGSGPWGCRACRPGEYKETIGNLPCTPCPNEGVLGPEGSTTVLNCMCGPGYSREGDGTCQPCQAGRWKESTGDAACTLCPPNSWSPEGNVNRSSCYCLPGFFTASPGVCVECPTGFYNEENGVDVCKRCPPFSWSMLGSDELTDCLCYQGYYFSAGECLKCLPGTFNPFNGSTFCQDCPEGSTSLPASTRLAKCFCPVGKTGGNGAVCTDCDFGSYKDINGSASCSPCPLGLSTLSTGSTSLLDCVCAVGYQLVNGSCAECPFGTYRDSLSQPACVDCPSGFVTSAKGATSIQHCVCPAGQAGRNGISCSPCVEGTYKQSFSRAPIERYTPSLSFQPSTTLVAPPETVRTVAASFYADVVFPASPPRSTLFSFGGAAIGLWAGIIRSTAPITMRVRVGNATLSIHPGSVYEGLAYMDFQPPTDGLAHQLYVSVRVTPGEVLVWIDGQFSGRGVTKGLTPLSSFLWADSGDGSFISAPSSSVPSGEPTAAFPGSAVSALNYYNPDRIPTLESAVCLPCPLGAVGPEESNSATACTCPPSYRSVYAAEGLVGSCSLCEANTFLANPGDISCTPCPGNRTSPEGSVSVFDCSCLPGYIGQPGHACVGCNLGTYRLNETHCEPCPPFRTSDFAADSVDECYCIPGYFLGSGKCEPCAAGTYWDLGICRSCPDNADSPEASVDITRCSCNPGYTGRNGEECVPCNPGTYKLGSDPGICFNCPKNTVSPPASGSVLDCVCQAGYTGADGAECAACQAGKFKASIGSEDCTGCPGGSTSLIASISPLNCTCKPAFQPTESGCEPCPIGTYKDNSLNQPCFTCPRNSSTVAVGSEFITACQCVGGYVGERGGPCVPCNSSSYKITYLTCQPCGTGQYSPPASDSIESCVCGEGFYPVQEGCAPCNPGAFKNWVGDDACEICPENTTTLNYGSVSSESCTCVPGFHRLNEGSACEKCPSNTYKNVSGETGCSPCPQHSTSPAGSVSIQECICGDRFTRFGDICSQCEAGFTYNNITFECEKCSGQRTTVENDVNLYQCYCPAGYRFSQPPGTCLPCRFGEFRPFSPTDSCSLCPPNSTTIIAASPTAENCVCLQGFTGQASSCSLCPASTYKNATGAEPCTPCPNNSVSNLGSTSRFQCQCLPGYTSPAGVLCQQCGNNTFKEGLGNLGCIPCFDNSVSPPGSNSSESCICDAGSYLRAPSFCDSCPLGTYKDAIGNQDCRDCPGNTKTVILGATSVEVCVCVPGYLYDPDVGDCVECPQGFFLDGSGGICTRCPENMTTVAAASATPNSCRCKPGYSPDDNGVCKACRANTYKGSVSQNPCTPCPERTVSPAASTDVDMCVCDRGYTSLLGLCVACDAGKYKDSTGNQACTPCPDDSTSPQGAANVTQCRCNPGYEGNSAVGCTACQAGFYNDDGQVSCKRCPTNSTSPPASPLLSSCACIPGYYGQNGVDCEACPSGKYKSLTGDYACLPCPDDSDSQPASASQSLCLCNPGFYGPGGGPCAQCDAGRYSSGSGFSACLSCPEHSSSPLQSDSPLDCVCNRGFIESTRVNGVPTCTACPTGEYEDSGSCLPCPENSTSLTQAGVGVAACKCLPGYTGPDGGPCSPCPSNSYKPNHGEFSRMNLLNQSWAFPALSTTVYAADKAMDGSTATCAETGVESCADCSLTGIDVSVGNFTDFTVSPFCGSYISLAGGAPITFACSLVGSFFTPYLASTTLDDCQECPTGSVSPAGSTNEDTCVCKPGFEPGSSSYCQECPMGSFKAITSMLPCQACPEDTYQPNLGANRSASCLVCPDHSFSSAGSVAISECLCDVGYARVGDTCSHCNFGFYKDTTGNGACTECPTHTTTPTIASASLESCECLPGFEAPTHGVACTDIDECSALASPCPLNAFCTNTVGSYTCTCLTGWYPVIGQCQDVDECRQGTDTCDKNVSFCENTQGSFMCFCKEGYYYSLSESACVNLNECAAAVAPCPISSVCTDTVGSFECNCIEGYGEDPETGLCINLDECAGNPCFENSMCIDLDGSYRCECKPGFTFDATNTSCLDHATCSNTPGSFLCTCNEGYRGPGYYCECAICVDCPAGSYCFNETQFLCPPFSTSPPNSQSNFFCTCFDGFYSTSLFTTECLLCPSGFSCYDNGIYNCTEFSTSTTGSGSCVCDPGYYADPNSIRYKCLTCPENFYCEGGSNIARCPLNRYSLPATSNASNCFCAAGSYTSASGECFDCQELTYCPFGTPEPLDCPANTYSAARSSSKADCLCEVGYGSYNNSDCRLCPAGYWKDFRATVPCSPCPGNTYLPEIGTVNASDCRACPANSTSPSGTPLISQCLCVRGYYREGDACLSCPAGFYSDNLNQFTCTPCGDNQYSTVSTSPSASNCVSCTGNSTRVAIDVASCLCNPGFAGGIHQGGLTCTQCEKGYSKATFGNVSCTICPNNTYADERGLSACKTCQPNSVSPPGSVSPSECLCEPGYEYNSGECQICRPGTYKVGFGNSARCLKCPEDTFLQSDGGSSIDQCIRCPSNAISRNGSSSVSNCSCVPGYYAVDGDITFVCRECGPGYYAARYNQSVCDACPAGTYSEDLTAVAESDCQKCPDNTTSDNHTGNITGCRCTHGHFGRNGQACSPCPVGTYKDAQGDLPCEICPDDRYSDTLAAVSVGFCLECPSHSTSFDSIKATLAACLCDPGYTGTFGNCSACIPGGYKTTYGSAECTPCPNNTYSTTPAAISEDSCQPCRENSISAEGTAVELGCQCLGGFGYVSGKCTKCLEGYYKDTVSNRVCEACPTDTYNPLNQSSRSSDCLACTNFSSSPEASTRKTDCECDDGYGGPDGGPCAACPDGFFSNASETACIECGFGQTSLSDRSSCRPCLSGTHGPQPANPFCPECFPGSYQEYSGQSFCSLCPIGKASRAEGSNTSLTCQNCSAGYHAPSPGTSSCLICTGGTYSLAASGECIPCDQGSVSLPGFSACLQCVPQTYADANATHCEDCEEGTYSDFGYTSCISCEPGYRLDFGLRECIGCDNNTYSNEFRLVCRDCPPNSTSPALSGSVFDCVCAEGYEIQLVAGVYQCVACLVGHYRGPGMLFCEPCPPGYFGNSPALAQCEPCPAGFYEDTNGSSACIPCDFDTYQPIIAATRAEQCLPCPANSITYRAAAEFQYDCRCVPGYEYRLQPVASGGYDMACTACQPGKFKDSTLNEACRPCERGSYAAGNASLYCEYCPLGTSGIAKGQTSCPPCKEGYYASNSIEVVSGCVPCPSGMTTLFTGSQSTGSCRCLPGNTPVDPLVPLKGCRTCYPGHYKPGVSNLPCSSCDFNTYQPEYGAVDSSSCLSCPNHSLSLSSTASIDGCICESGYERIGEDTCSPCSPGNYKPSLSNTEVCVPCSVGYFSELPASSFCTPCTAIGLYTTTATSASNSSDSCKCIPDYGLASMTNATKTCVPCGALSFKKGLGDQPCQSCPLSDSIAKHYLVTDYSCLARCDPGYILDEAYDACQPESKLLSPVTDDLIITNVSGDGFHDAIIGSMLLRHTSGTSIPVLYVSRSIPRVECKACCLSEIQGDTSEELLPASLSVTYQTCPNGTCNCEELENAFYDKYVPYGQDTYGFMTLSPAYGGLYRFSIDAAALEPVVNCTPWGQGWLNCSFYIAATFIQVDSTLSATYHTVYHRVSYSRGVSASVSVIQKVQPGMVSYLSLSLYRFASSNMYAARFVFGGDEELLVRAQAMTYILRYGGWKGWDVIDEQRICASLAPLPSCWSGSPVLHGAVVIDQNTAGAHCERLFTWRPGWPMYVIFQTPQLANEFDTARGWPSQGNSWKPARRASSRWTKGSSPPPSASG</sequence>
<evidence type="ECO:0000313" key="13">
    <source>
        <dbReference type="EnsemblProtists" id="EKX31555"/>
    </source>
</evidence>
<proteinExistence type="inferred from homology"/>
<dbReference type="PANTHER" id="PTHR46967">
    <property type="entry name" value="INSULIN-LIKE GROWTH FACTOR BINDING PROTEIN,N-TERMINAL"/>
    <property type="match status" value="1"/>
</dbReference>
<dbReference type="InterPro" id="IPR009030">
    <property type="entry name" value="Growth_fac_rcpt_cys_sf"/>
</dbReference>
<feature type="domain" description="EGF-like" evidence="11">
    <location>
        <begin position="2677"/>
        <end position="2716"/>
    </location>
</feature>
<evidence type="ECO:0000256" key="4">
    <source>
        <dbReference type="ARBA" id="ARBA00022536"/>
    </source>
</evidence>
<dbReference type="KEGG" id="gtt:GUITHDRAFT_149224"/>
<evidence type="ECO:0000256" key="1">
    <source>
        <dbReference type="ARBA" id="ARBA00004613"/>
    </source>
</evidence>
<dbReference type="PROSITE" id="PS00010">
    <property type="entry name" value="ASX_HYDROXYL"/>
    <property type="match status" value="5"/>
</dbReference>
<dbReference type="InterPro" id="IPR024731">
    <property type="entry name" value="NELL2-like_EGF"/>
</dbReference>
<evidence type="ECO:0000256" key="6">
    <source>
        <dbReference type="ARBA" id="ARBA00022737"/>
    </source>
</evidence>
<dbReference type="PROSITE" id="PS50026">
    <property type="entry name" value="EGF_3"/>
    <property type="match status" value="4"/>
</dbReference>
<evidence type="ECO:0000256" key="3">
    <source>
        <dbReference type="ARBA" id="ARBA00022525"/>
    </source>
</evidence>
<keyword evidence="14" id="KW-1185">Reference proteome</keyword>
<evidence type="ECO:0000313" key="12">
    <source>
        <dbReference type="EMBL" id="EKX31555.1"/>
    </source>
</evidence>
<dbReference type="InterPro" id="IPR006212">
    <property type="entry name" value="Furin_repeat"/>
</dbReference>
<dbReference type="STRING" id="905079.L1I6R0"/>
<gene>
    <name evidence="12" type="ORF">GUITHDRAFT_149224</name>
</gene>
<dbReference type="SMART" id="SM00181">
    <property type="entry name" value="EGF"/>
    <property type="match status" value="36"/>
</dbReference>
<dbReference type="PaxDb" id="55529-EKX31555"/>
<evidence type="ECO:0000259" key="11">
    <source>
        <dbReference type="PROSITE" id="PS50026"/>
    </source>
</evidence>
<dbReference type="eggNOG" id="KOG1217">
    <property type="taxonomic scope" value="Eukaryota"/>
</dbReference>
<keyword evidence="6" id="KW-0677">Repeat</keyword>
<evidence type="ECO:0000256" key="5">
    <source>
        <dbReference type="ARBA" id="ARBA00022729"/>
    </source>
</evidence>
<dbReference type="PANTHER" id="PTHR46967:SF1">
    <property type="entry name" value="KERATIN-ASSOCIATED PROTEIN 16-1-LIKE"/>
    <property type="match status" value="1"/>
</dbReference>
<dbReference type="GeneID" id="17288278"/>
<dbReference type="Pfam" id="PF00008">
    <property type="entry name" value="EGF"/>
    <property type="match status" value="1"/>
</dbReference>
<dbReference type="PROSITE" id="PS01186">
    <property type="entry name" value="EGF_2"/>
    <property type="match status" value="3"/>
</dbReference>
<dbReference type="Pfam" id="PF07645">
    <property type="entry name" value="EGF_CA"/>
    <property type="match status" value="3"/>
</dbReference>
<dbReference type="OMA" id="NQCINNY"/>
<keyword evidence="3" id="KW-0964">Secreted</keyword>
<dbReference type="InterPro" id="IPR018097">
    <property type="entry name" value="EGF_Ca-bd_CS"/>
</dbReference>
<keyword evidence="4 9" id="KW-0245">EGF-like domain</keyword>
<evidence type="ECO:0000256" key="7">
    <source>
        <dbReference type="ARBA" id="ARBA00023157"/>
    </source>
</evidence>
<evidence type="ECO:0000256" key="2">
    <source>
        <dbReference type="ARBA" id="ARBA00005897"/>
    </source>
</evidence>
<evidence type="ECO:0000256" key="8">
    <source>
        <dbReference type="ARBA" id="ARBA00023180"/>
    </source>
</evidence>
<dbReference type="Proteomes" id="UP000011087">
    <property type="component" value="Unassembled WGS sequence"/>
</dbReference>
<keyword evidence="5" id="KW-0732">Signal</keyword>
<name>L1I6R0_GUITC</name>
<dbReference type="FunFam" id="2.10.25.10:FF:000139">
    <property type="entry name" value="Fibulin-1"/>
    <property type="match status" value="1"/>
</dbReference>
<reference evidence="14" key="2">
    <citation type="submission" date="2012-11" db="EMBL/GenBank/DDBJ databases">
        <authorList>
            <person name="Kuo A."/>
            <person name="Curtis B.A."/>
            <person name="Tanifuji G."/>
            <person name="Burki F."/>
            <person name="Gruber A."/>
            <person name="Irimia M."/>
            <person name="Maruyama S."/>
            <person name="Arias M.C."/>
            <person name="Ball S.G."/>
            <person name="Gile G.H."/>
            <person name="Hirakawa Y."/>
            <person name="Hopkins J.F."/>
            <person name="Rensing S.A."/>
            <person name="Schmutz J."/>
            <person name="Symeonidi A."/>
            <person name="Elias M."/>
            <person name="Eveleigh R.J."/>
            <person name="Herman E.K."/>
            <person name="Klute M.J."/>
            <person name="Nakayama T."/>
            <person name="Obornik M."/>
            <person name="Reyes-Prieto A."/>
            <person name="Armbrust E.V."/>
            <person name="Aves S.J."/>
            <person name="Beiko R.G."/>
            <person name="Coutinho P."/>
            <person name="Dacks J.B."/>
            <person name="Durnford D.G."/>
            <person name="Fast N.M."/>
            <person name="Green B.R."/>
            <person name="Grisdale C."/>
            <person name="Hempe F."/>
            <person name="Henrissat B."/>
            <person name="Hoppner M.P."/>
            <person name="Ishida K.-I."/>
            <person name="Kim E."/>
            <person name="Koreny L."/>
            <person name="Kroth P.G."/>
            <person name="Liu Y."/>
            <person name="Malik S.-B."/>
            <person name="Maier U.G."/>
            <person name="McRose D."/>
            <person name="Mock T."/>
            <person name="Neilson J.A."/>
            <person name="Onodera N.T."/>
            <person name="Poole A.M."/>
            <person name="Pritham E.J."/>
            <person name="Richards T.A."/>
            <person name="Rocap G."/>
            <person name="Roy S.W."/>
            <person name="Sarai C."/>
            <person name="Schaack S."/>
            <person name="Shirato S."/>
            <person name="Slamovits C.H."/>
            <person name="Spencer D.F."/>
            <person name="Suzuki S."/>
            <person name="Worden A.Z."/>
            <person name="Zauner S."/>
            <person name="Barry K."/>
            <person name="Bell C."/>
            <person name="Bharti A.K."/>
            <person name="Crow J.A."/>
            <person name="Grimwood J."/>
            <person name="Kramer R."/>
            <person name="Lindquist E."/>
            <person name="Lucas S."/>
            <person name="Salamov A."/>
            <person name="McFadden G.I."/>
            <person name="Lane C.E."/>
            <person name="Keeling P.J."/>
            <person name="Gray M.W."/>
            <person name="Grigoriev I.V."/>
            <person name="Archibald J.M."/>
        </authorList>
    </citation>
    <scope>NUCLEOTIDE SEQUENCE</scope>
    <source>
        <strain evidence="14">CCMP2712</strain>
    </source>
</reference>
<dbReference type="InterPro" id="IPR011641">
    <property type="entry name" value="Tyr-kin_ephrin_A/B_rcpt-like"/>
</dbReference>
<dbReference type="Pfam" id="PF07699">
    <property type="entry name" value="Ephrin_rec_like"/>
    <property type="match status" value="17"/>
</dbReference>
<dbReference type="EMBL" id="JH993263">
    <property type="protein sequence ID" value="EKX31555.1"/>
    <property type="molecule type" value="Genomic_DNA"/>
</dbReference>
<dbReference type="SMART" id="SM00208">
    <property type="entry name" value="TNFR"/>
    <property type="match status" value="20"/>
</dbReference>
<reference evidence="12 14" key="1">
    <citation type="journal article" date="2012" name="Nature">
        <title>Algal genomes reveal evolutionary mosaicism and the fate of nucleomorphs.</title>
        <authorList>
            <consortium name="DOE Joint Genome Institute"/>
            <person name="Curtis B.A."/>
            <person name="Tanifuji G."/>
            <person name="Burki F."/>
            <person name="Gruber A."/>
            <person name="Irimia M."/>
            <person name="Maruyama S."/>
            <person name="Arias M.C."/>
            <person name="Ball S.G."/>
            <person name="Gile G.H."/>
            <person name="Hirakawa Y."/>
            <person name="Hopkins J.F."/>
            <person name="Kuo A."/>
            <person name="Rensing S.A."/>
            <person name="Schmutz J."/>
            <person name="Symeonidi A."/>
            <person name="Elias M."/>
            <person name="Eveleigh R.J."/>
            <person name="Herman E.K."/>
            <person name="Klute M.J."/>
            <person name="Nakayama T."/>
            <person name="Obornik M."/>
            <person name="Reyes-Prieto A."/>
            <person name="Armbrust E.V."/>
            <person name="Aves S.J."/>
            <person name="Beiko R.G."/>
            <person name="Coutinho P."/>
            <person name="Dacks J.B."/>
            <person name="Durnford D.G."/>
            <person name="Fast N.M."/>
            <person name="Green B.R."/>
            <person name="Grisdale C.J."/>
            <person name="Hempel F."/>
            <person name="Henrissat B."/>
            <person name="Hoppner M.P."/>
            <person name="Ishida K."/>
            <person name="Kim E."/>
            <person name="Koreny L."/>
            <person name="Kroth P.G."/>
            <person name="Liu Y."/>
            <person name="Malik S.B."/>
            <person name="Maier U.G."/>
            <person name="McRose D."/>
            <person name="Mock T."/>
            <person name="Neilson J.A."/>
            <person name="Onodera N.T."/>
            <person name="Poole A.M."/>
            <person name="Pritham E.J."/>
            <person name="Richards T.A."/>
            <person name="Rocap G."/>
            <person name="Roy S.W."/>
            <person name="Sarai C."/>
            <person name="Schaack S."/>
            <person name="Shirato S."/>
            <person name="Slamovits C.H."/>
            <person name="Spencer D.F."/>
            <person name="Suzuki S."/>
            <person name="Worden A.Z."/>
            <person name="Zauner S."/>
            <person name="Barry K."/>
            <person name="Bell C."/>
            <person name="Bharti A.K."/>
            <person name="Crow J.A."/>
            <person name="Grimwood J."/>
            <person name="Kramer R."/>
            <person name="Lindquist E."/>
            <person name="Lucas S."/>
            <person name="Salamov A."/>
            <person name="McFadden G.I."/>
            <person name="Lane C.E."/>
            <person name="Keeling P.J."/>
            <person name="Gray M.W."/>
            <person name="Grigoriev I.V."/>
            <person name="Archibald J.M."/>
        </authorList>
    </citation>
    <scope>NUCLEOTIDE SEQUENCE</scope>
    <source>
        <strain evidence="12 14">CCMP2712</strain>
    </source>
</reference>
<dbReference type="HOGENOM" id="CLU_223191_0_0_1"/>
<dbReference type="InterPro" id="IPR001881">
    <property type="entry name" value="EGF-like_Ca-bd_dom"/>
</dbReference>
<comment type="caution">
    <text evidence="9">Lacks conserved residue(s) required for the propagation of feature annotation.</text>
</comment>
<comment type="subcellular location">
    <subcellularLocation>
        <location evidence="1">Secreted</location>
    </subcellularLocation>
</comment>
<dbReference type="FunFam" id="2.10.25.10:FF:000038">
    <property type="entry name" value="Fibrillin 2"/>
    <property type="match status" value="1"/>
</dbReference>
<keyword evidence="7" id="KW-1015">Disulfide bond</keyword>
<dbReference type="PROSITE" id="PS01187">
    <property type="entry name" value="EGF_CA"/>
    <property type="match status" value="2"/>
</dbReference>
<evidence type="ECO:0000256" key="9">
    <source>
        <dbReference type="PROSITE-ProRule" id="PRU00076"/>
    </source>
</evidence>
<dbReference type="OrthoDB" id="4062651at2759"/>
<dbReference type="SMART" id="SM00261">
    <property type="entry name" value="FU"/>
    <property type="match status" value="17"/>
</dbReference>
<dbReference type="EnsemblProtists" id="EKX31555">
    <property type="protein sequence ID" value="EKX31555"/>
    <property type="gene ID" value="GUITHDRAFT_149224"/>
</dbReference>
<comment type="similarity">
    <text evidence="2">Belongs to the CRELD family.</text>
</comment>
<dbReference type="RefSeq" id="XP_005818535.1">
    <property type="nucleotide sequence ID" value="XM_005818478.1"/>
</dbReference>
<dbReference type="GO" id="GO:0005576">
    <property type="term" value="C:extracellular region"/>
    <property type="evidence" value="ECO:0007669"/>
    <property type="project" value="UniProtKB-SubCell"/>
</dbReference>
<evidence type="ECO:0000313" key="14">
    <source>
        <dbReference type="Proteomes" id="UP000011087"/>
    </source>
</evidence>
<dbReference type="InterPro" id="IPR000152">
    <property type="entry name" value="EGF-type_Asp/Asn_hydroxyl_site"/>
</dbReference>
<dbReference type="SMART" id="SM00179">
    <property type="entry name" value="EGF_CA"/>
    <property type="match status" value="5"/>
</dbReference>
<feature type="domain" description="EGF-like" evidence="11">
    <location>
        <begin position="2764"/>
        <end position="2800"/>
    </location>
</feature>
<dbReference type="CDD" id="cd00054">
    <property type="entry name" value="EGF_CA"/>
    <property type="match status" value="3"/>
</dbReference>
<protein>
    <recommendedName>
        <fullName evidence="11">EGF-like domain-containing protein</fullName>
    </recommendedName>
</protein>
<dbReference type="SUPFAM" id="SSF57184">
    <property type="entry name" value="Growth factor receptor domain"/>
    <property type="match status" value="24"/>
</dbReference>
<dbReference type="SMART" id="SM00286">
    <property type="entry name" value="PTI"/>
    <property type="match status" value="8"/>
</dbReference>
<dbReference type="GO" id="GO:0005509">
    <property type="term" value="F:calcium ion binding"/>
    <property type="evidence" value="ECO:0007669"/>
    <property type="project" value="InterPro"/>
</dbReference>
<feature type="region of interest" description="Disordered" evidence="10">
    <location>
        <begin position="4552"/>
        <end position="4585"/>
    </location>
</feature>
<dbReference type="SMART" id="SM01411">
    <property type="entry name" value="Ephrin_rec_like"/>
    <property type="match status" value="66"/>
</dbReference>
<reference evidence="13" key="3">
    <citation type="submission" date="2015-06" db="UniProtKB">
        <authorList>
            <consortium name="EnsemblProtists"/>
        </authorList>
    </citation>
    <scope>IDENTIFICATION</scope>
</reference>
<dbReference type="Pfam" id="PF12947">
    <property type="entry name" value="EGF_3"/>
    <property type="match status" value="1"/>
</dbReference>
<keyword evidence="8" id="KW-0325">Glycoprotein</keyword>